<name>A0A1I5E456_9PSEU</name>
<feature type="region of interest" description="Disordered" evidence="1">
    <location>
        <begin position="1"/>
        <end position="67"/>
    </location>
</feature>
<proteinExistence type="predicted"/>
<feature type="compositionally biased region" description="Basic and acidic residues" evidence="1">
    <location>
        <begin position="1"/>
        <end position="24"/>
    </location>
</feature>
<accession>A0A1I5E456</accession>
<dbReference type="AlphaFoldDB" id="A0A1I5E456"/>
<evidence type="ECO:0000256" key="1">
    <source>
        <dbReference type="SAM" id="MobiDB-lite"/>
    </source>
</evidence>
<reference evidence="2 3" key="1">
    <citation type="submission" date="2016-10" db="EMBL/GenBank/DDBJ databases">
        <authorList>
            <person name="de Groot N.N."/>
        </authorList>
    </citation>
    <scope>NUCLEOTIDE SEQUENCE [LARGE SCALE GENOMIC DNA]</scope>
    <source>
        <strain evidence="2 3">DSM 44637</strain>
    </source>
</reference>
<gene>
    <name evidence="2" type="ORF">SAMN05421854_101480</name>
</gene>
<dbReference type="EMBL" id="FOWC01000001">
    <property type="protein sequence ID" value="SFO06113.1"/>
    <property type="molecule type" value="Genomic_DNA"/>
</dbReference>
<evidence type="ECO:0000313" key="2">
    <source>
        <dbReference type="EMBL" id="SFO06113.1"/>
    </source>
</evidence>
<sequence>MRRSRPDPHNGRALQRETDPSPTRRDRRIGATAMNRGNAEGRLSNRMNTPSQTGEDLRKMRGSTNVH</sequence>
<feature type="compositionally biased region" description="Polar residues" evidence="1">
    <location>
        <begin position="45"/>
        <end position="54"/>
    </location>
</feature>
<dbReference type="Proteomes" id="UP000199137">
    <property type="component" value="Unassembled WGS sequence"/>
</dbReference>
<dbReference type="STRING" id="112413.SAMN05421854_101480"/>
<evidence type="ECO:0000313" key="3">
    <source>
        <dbReference type="Proteomes" id="UP000199137"/>
    </source>
</evidence>
<protein>
    <submittedName>
        <fullName evidence="2">Uncharacterized protein</fullName>
    </submittedName>
</protein>
<organism evidence="2 3">
    <name type="scientific">Amycolatopsis rubida</name>
    <dbReference type="NCBI Taxonomy" id="112413"/>
    <lineage>
        <taxon>Bacteria</taxon>
        <taxon>Bacillati</taxon>
        <taxon>Actinomycetota</taxon>
        <taxon>Actinomycetes</taxon>
        <taxon>Pseudonocardiales</taxon>
        <taxon>Pseudonocardiaceae</taxon>
        <taxon>Amycolatopsis</taxon>
    </lineage>
</organism>